<proteinExistence type="predicted"/>
<feature type="transmembrane region" description="Helical" evidence="2">
    <location>
        <begin position="6"/>
        <end position="28"/>
    </location>
</feature>
<evidence type="ECO:0000256" key="2">
    <source>
        <dbReference type="SAM" id="Phobius"/>
    </source>
</evidence>
<name>A0A6P0C9Q1_9RHOB</name>
<dbReference type="AlphaFoldDB" id="A0A6P0C9Q1"/>
<evidence type="ECO:0000313" key="4">
    <source>
        <dbReference type="Proteomes" id="UP000468591"/>
    </source>
</evidence>
<feature type="coiled-coil region" evidence="1">
    <location>
        <begin position="42"/>
        <end position="98"/>
    </location>
</feature>
<dbReference type="SUPFAM" id="SSF46579">
    <property type="entry name" value="Prefoldin"/>
    <property type="match status" value="1"/>
</dbReference>
<keyword evidence="2" id="KW-1133">Transmembrane helix</keyword>
<sequence length="120" mass="13525">MSRTEFVLATAIILFVAFCLGWFANWLLHRFTRVAAGDVAQLDKMSQELHEAEETRDQAITYLQQREAELTNQLAQTEAELSAAMEGLRDARHEAEEMRAYIESQSKSADGADAVFASKR</sequence>
<evidence type="ECO:0008006" key="5">
    <source>
        <dbReference type="Google" id="ProtNLM"/>
    </source>
</evidence>
<evidence type="ECO:0000313" key="3">
    <source>
        <dbReference type="EMBL" id="NEK22587.1"/>
    </source>
</evidence>
<dbReference type="Proteomes" id="UP000468591">
    <property type="component" value="Unassembled WGS sequence"/>
</dbReference>
<comment type="caution">
    <text evidence="3">The sequence shown here is derived from an EMBL/GenBank/DDBJ whole genome shotgun (WGS) entry which is preliminary data.</text>
</comment>
<keyword evidence="4" id="KW-1185">Reference proteome</keyword>
<dbReference type="EMBL" id="JAABNT010000004">
    <property type="protein sequence ID" value="NEK22587.1"/>
    <property type="molecule type" value="Genomic_DNA"/>
</dbReference>
<gene>
    <name evidence="3" type="ORF">GV827_09240</name>
</gene>
<keyword evidence="1" id="KW-0175">Coiled coil</keyword>
<organism evidence="3 4">
    <name type="scientific">Sulfitobacter sediminilitoris</name>
    <dbReference type="NCBI Taxonomy" id="2698830"/>
    <lineage>
        <taxon>Bacteria</taxon>
        <taxon>Pseudomonadati</taxon>
        <taxon>Pseudomonadota</taxon>
        <taxon>Alphaproteobacteria</taxon>
        <taxon>Rhodobacterales</taxon>
        <taxon>Roseobacteraceae</taxon>
        <taxon>Sulfitobacter</taxon>
    </lineage>
</organism>
<evidence type="ECO:0000256" key="1">
    <source>
        <dbReference type="SAM" id="Coils"/>
    </source>
</evidence>
<accession>A0A6P0C9Q1</accession>
<protein>
    <recommendedName>
        <fullName evidence="5">Membrane-bound metallopeptidase</fullName>
    </recommendedName>
</protein>
<dbReference type="RefSeq" id="WP_164353498.1">
    <property type="nucleotide sequence ID" value="NZ_JAABNT010000004.1"/>
</dbReference>
<reference evidence="3 4" key="1">
    <citation type="submission" date="2020-01" db="EMBL/GenBank/DDBJ databases">
        <title>Sulfitobacter sediminilitoris sp. nov., isolated from a tidal flat.</title>
        <authorList>
            <person name="Park S."/>
            <person name="Yoon J.-H."/>
        </authorList>
    </citation>
    <scope>NUCLEOTIDE SEQUENCE [LARGE SCALE GENOMIC DNA]</scope>
    <source>
        <strain evidence="3 4">JBTF-M27</strain>
    </source>
</reference>
<keyword evidence="2" id="KW-0812">Transmembrane</keyword>
<keyword evidence="2" id="KW-0472">Membrane</keyword>